<dbReference type="InterPro" id="IPR036249">
    <property type="entry name" value="Thioredoxin-like_sf"/>
</dbReference>
<dbReference type="GO" id="GO:0003756">
    <property type="term" value="F:protein disulfide isomerase activity"/>
    <property type="evidence" value="ECO:0007669"/>
    <property type="project" value="TreeGrafter"/>
</dbReference>
<dbReference type="Pfam" id="PF13848">
    <property type="entry name" value="Thioredoxin_6"/>
    <property type="match status" value="1"/>
</dbReference>
<evidence type="ECO:0000313" key="8">
    <source>
        <dbReference type="EMBL" id="TYI83494.1"/>
    </source>
</evidence>
<dbReference type="Proteomes" id="UP000323597">
    <property type="component" value="Chromosome D05"/>
</dbReference>
<keyword evidence="4" id="KW-0676">Redox-active center</keyword>
<keyword evidence="6" id="KW-1133">Transmembrane helix</keyword>
<dbReference type="GO" id="GO:0034976">
    <property type="term" value="P:response to endoplasmic reticulum stress"/>
    <property type="evidence" value="ECO:0007669"/>
    <property type="project" value="TreeGrafter"/>
</dbReference>
<dbReference type="CDD" id="cd02961">
    <property type="entry name" value="PDI_a_family"/>
    <property type="match status" value="1"/>
</dbReference>
<evidence type="ECO:0000256" key="4">
    <source>
        <dbReference type="ARBA" id="ARBA00023284"/>
    </source>
</evidence>
<dbReference type="GO" id="GO:0005783">
    <property type="term" value="C:endoplasmic reticulum"/>
    <property type="evidence" value="ECO:0007669"/>
    <property type="project" value="TreeGrafter"/>
</dbReference>
<dbReference type="GO" id="GO:0006457">
    <property type="term" value="P:protein folding"/>
    <property type="evidence" value="ECO:0007669"/>
    <property type="project" value="TreeGrafter"/>
</dbReference>
<evidence type="ECO:0000256" key="1">
    <source>
        <dbReference type="ARBA" id="ARBA00006347"/>
    </source>
</evidence>
<feature type="domain" description="Thioredoxin" evidence="7">
    <location>
        <begin position="29"/>
        <end position="154"/>
    </location>
</feature>
<dbReference type="PROSITE" id="PS51352">
    <property type="entry name" value="THIOREDOXIN_2"/>
    <property type="match status" value="1"/>
</dbReference>
<dbReference type="EMBL" id="CM017653">
    <property type="protein sequence ID" value="TYI83494.1"/>
    <property type="molecule type" value="Genomic_DNA"/>
</dbReference>
<evidence type="ECO:0000256" key="5">
    <source>
        <dbReference type="SAM" id="MobiDB-lite"/>
    </source>
</evidence>
<name>A0A5D2V2K0_GOSMU</name>
<evidence type="ECO:0000256" key="2">
    <source>
        <dbReference type="ARBA" id="ARBA00022729"/>
    </source>
</evidence>
<dbReference type="SUPFAM" id="SSF52833">
    <property type="entry name" value="Thioredoxin-like"/>
    <property type="match status" value="2"/>
</dbReference>
<keyword evidence="3" id="KW-1015">Disulfide bond</keyword>
<keyword evidence="2" id="KW-0732">Signal</keyword>
<evidence type="ECO:0000256" key="3">
    <source>
        <dbReference type="ARBA" id="ARBA00023157"/>
    </source>
</evidence>
<dbReference type="AlphaFoldDB" id="A0A5D2V2K0"/>
<reference evidence="8 9" key="1">
    <citation type="submission" date="2019-07" db="EMBL/GenBank/DDBJ databases">
        <title>WGS assembly of Gossypium mustelinum.</title>
        <authorList>
            <person name="Chen Z.J."/>
            <person name="Sreedasyam A."/>
            <person name="Ando A."/>
            <person name="Song Q."/>
            <person name="De L."/>
            <person name="Hulse-Kemp A."/>
            <person name="Ding M."/>
            <person name="Ye W."/>
            <person name="Kirkbride R."/>
            <person name="Jenkins J."/>
            <person name="Plott C."/>
            <person name="Lovell J."/>
            <person name="Lin Y.-M."/>
            <person name="Vaughn R."/>
            <person name="Liu B."/>
            <person name="Li W."/>
            <person name="Simpson S."/>
            <person name="Scheffler B."/>
            <person name="Saski C."/>
            <person name="Grover C."/>
            <person name="Hu G."/>
            <person name="Conover J."/>
            <person name="Carlson J."/>
            <person name="Shu S."/>
            <person name="Boston L."/>
            <person name="Williams M."/>
            <person name="Peterson D."/>
            <person name="Mcgee K."/>
            <person name="Jones D."/>
            <person name="Wendel J."/>
            <person name="Stelly D."/>
            <person name="Grimwood J."/>
            <person name="Schmutz J."/>
        </authorList>
    </citation>
    <scope>NUCLEOTIDE SEQUENCE [LARGE SCALE GENOMIC DNA]</scope>
    <source>
        <strain evidence="8">1408120.09</strain>
    </source>
</reference>
<dbReference type="FunFam" id="3.40.30.10:FF:000107">
    <property type="entry name" value="Protein disulfide-isomerase 5-2"/>
    <property type="match status" value="1"/>
</dbReference>
<accession>A0A5D2V2K0</accession>
<evidence type="ECO:0000313" key="9">
    <source>
        <dbReference type="Proteomes" id="UP000323597"/>
    </source>
</evidence>
<protein>
    <recommendedName>
        <fullName evidence="7">Thioredoxin domain-containing protein</fullName>
    </recommendedName>
</protein>
<dbReference type="PRINTS" id="PR00421">
    <property type="entry name" value="THIOREDOXIN"/>
</dbReference>
<dbReference type="PANTHER" id="PTHR18929:SF215">
    <property type="entry name" value="PROTEIN DISULFIDE-ISOMERASE 5-2-LIKE"/>
    <property type="match status" value="1"/>
</dbReference>
<dbReference type="PANTHER" id="PTHR18929">
    <property type="entry name" value="PROTEIN DISULFIDE ISOMERASE"/>
    <property type="match status" value="1"/>
</dbReference>
<comment type="similarity">
    <text evidence="1">Belongs to the protein disulfide isomerase family.</text>
</comment>
<evidence type="ECO:0000259" key="7">
    <source>
        <dbReference type="PROSITE" id="PS51352"/>
    </source>
</evidence>
<dbReference type="Gene3D" id="3.40.30.10">
    <property type="entry name" value="Glutaredoxin"/>
    <property type="match status" value="2"/>
</dbReference>
<dbReference type="Pfam" id="PF00085">
    <property type="entry name" value="Thioredoxin"/>
    <property type="match status" value="1"/>
</dbReference>
<keyword evidence="6" id="KW-0472">Membrane</keyword>
<sequence length="452" mass="51300">MEKSRKWCFWRKPKIKATPPMPIILLLLLSIFETGISSTADQFKVDGKVLELDESNFDLAISSLNYILVDFYSPWCRHCKLLSPQLDEAAPVLARLKEPIVIAKVNADKFTRLASKHDVDAYPTLKLFMHGVSMEYYGPRKADSLVQYLKKFVSTDVSILISDSAISDFVEEAGTFFPIFIGFDLNETVLSNLAVKYKKRAWFSVAKGFSDEAKVLYDMEKVPALVAIHPNYKQQSIFYGPFEGEFLEDFIKQNFLPPVVPLNHETLKLLKDEKRKIVLTITADENEDQTQNLIKLLKAAASTNRDLVFGYFGLKQWEDFADKFEANEKTKLPKIIVWDGDEDYFSVIGIESLNNEDQGSQISQFLEGYRQGRTEKKTVKAPLFMGFFNSVVGIVAFFIIFIVVAMMILMVVLLIIISKDNEPVRVGSREEVDCADNSEAESSQHGPGKKED</sequence>
<proteinExistence type="inferred from homology"/>
<keyword evidence="6" id="KW-0812">Transmembrane</keyword>
<gene>
    <name evidence="8" type="ORF">E1A91_D05G296800v1</name>
</gene>
<evidence type="ECO:0000256" key="6">
    <source>
        <dbReference type="SAM" id="Phobius"/>
    </source>
</evidence>
<keyword evidence="9" id="KW-1185">Reference proteome</keyword>
<feature type="transmembrane region" description="Helical" evidence="6">
    <location>
        <begin position="383"/>
        <end position="416"/>
    </location>
</feature>
<dbReference type="InterPro" id="IPR013766">
    <property type="entry name" value="Thioredoxin_domain"/>
</dbReference>
<feature type="region of interest" description="Disordered" evidence="5">
    <location>
        <begin position="428"/>
        <end position="452"/>
    </location>
</feature>
<organism evidence="8 9">
    <name type="scientific">Gossypium mustelinum</name>
    <name type="common">Cotton</name>
    <name type="synonym">Gossypium caicoense</name>
    <dbReference type="NCBI Taxonomy" id="34275"/>
    <lineage>
        <taxon>Eukaryota</taxon>
        <taxon>Viridiplantae</taxon>
        <taxon>Streptophyta</taxon>
        <taxon>Embryophyta</taxon>
        <taxon>Tracheophyta</taxon>
        <taxon>Spermatophyta</taxon>
        <taxon>Magnoliopsida</taxon>
        <taxon>eudicotyledons</taxon>
        <taxon>Gunneridae</taxon>
        <taxon>Pentapetalae</taxon>
        <taxon>rosids</taxon>
        <taxon>malvids</taxon>
        <taxon>Malvales</taxon>
        <taxon>Malvaceae</taxon>
        <taxon>Malvoideae</taxon>
        <taxon>Gossypium</taxon>
    </lineage>
</organism>